<dbReference type="Proteomes" id="UP001223978">
    <property type="component" value="Unassembled WGS sequence"/>
</dbReference>
<organism evidence="4 5">
    <name type="scientific">Streptomyces cavernicola</name>
    <dbReference type="NCBI Taxonomy" id="3043613"/>
    <lineage>
        <taxon>Bacteria</taxon>
        <taxon>Bacillati</taxon>
        <taxon>Actinomycetota</taxon>
        <taxon>Actinomycetes</taxon>
        <taxon>Kitasatosporales</taxon>
        <taxon>Streptomycetaceae</taxon>
        <taxon>Streptomyces</taxon>
    </lineage>
</organism>
<sequence length="653" mass="70538">MSTVDPAGRIDPKNSVCVLIGVSEYTYLNRLPSVTNNLTELRAVLTDKTVWGIPDDSKSIVSVPNPKDSAALIRPIIQAAKRAKDTLIVYYAGHGVVDREDQELYLTLPDSVAEESYASVHSKYIRQAMRDHGSARRRVLLLDCCYSGRFLEDTLSGAELGPKAAVETLTPPDDNVSDGSYVMTSAPRNRLSHAPHPESCTAFTEALVKVMRGGISNGPEMLGLDALFKQVKVELEALRPRIHQEPQSRAVNGVGGLDFVRNAALPPSPERDDPGPEQPRRPRLRWLFTAGAAGLALGLGVGPALAMWEKWNPEPAGGACSEGATLLDYSDALDKVEVDNENVSGLSGITLLPGSSDEALAIADNEPGRVFPLNLGAATELKPEVDTGTTLSDGKNIYDPPFDGEALVVEQGGKTMLVASETGPAIRRFDVDSGDQMGDELPLPDAFREWPKGGAQEGRTIESLAVSPDGSYLYVALEAPLAQDGDDRGNNLMRIQRYKGSPGKSYKPDRQYPLRMPAGLNLVDLVAVGENRLLALQRAYTEGIGNAVHVTDLKLDGAQDVTDEESIYPLTADHFIASKQLFDLRDCPAGGEGVVDAKSAQVNPLLGNVEGMALGPRWKTGQYEGRYPLYLVSDDNDSKHQITRLYAFAVRLQ</sequence>
<dbReference type="NCBIfam" id="NF047832">
    <property type="entry name" value="caspase_w_EACC1"/>
    <property type="match status" value="1"/>
</dbReference>
<feature type="compositionally biased region" description="Basic and acidic residues" evidence="1">
    <location>
        <begin position="269"/>
        <end position="280"/>
    </location>
</feature>
<gene>
    <name evidence="4" type="ORF">QIS96_26010</name>
</gene>
<dbReference type="InterPro" id="IPR029030">
    <property type="entry name" value="Caspase-like_dom_sf"/>
</dbReference>
<dbReference type="SUPFAM" id="SSF50956">
    <property type="entry name" value="Thermostable phytase (3-phytase)"/>
    <property type="match status" value="1"/>
</dbReference>
<comment type="caution">
    <text evidence="4">The sequence shown here is derived from an EMBL/GenBank/DDBJ whole genome shotgun (WGS) entry which is preliminary data.</text>
</comment>
<dbReference type="Gene3D" id="3.40.50.1460">
    <property type="match status" value="1"/>
</dbReference>
<keyword evidence="5" id="KW-1185">Reference proteome</keyword>
<dbReference type="Pfam" id="PF00656">
    <property type="entry name" value="Peptidase_C14"/>
    <property type="match status" value="1"/>
</dbReference>
<dbReference type="SUPFAM" id="SSF52129">
    <property type="entry name" value="Caspase-like"/>
    <property type="match status" value="1"/>
</dbReference>
<proteinExistence type="predicted"/>
<dbReference type="InterPro" id="IPR011600">
    <property type="entry name" value="Pept_C14_caspase"/>
</dbReference>
<dbReference type="PANTHER" id="PTHR37957:SF1">
    <property type="entry name" value="PHYTASE-LIKE DOMAIN-CONTAINING PROTEIN"/>
    <property type="match status" value="1"/>
</dbReference>
<evidence type="ECO:0000256" key="1">
    <source>
        <dbReference type="SAM" id="MobiDB-lite"/>
    </source>
</evidence>
<protein>
    <submittedName>
        <fullName evidence="4">Esterase-like activity of phytase family protein</fullName>
    </submittedName>
</protein>
<feature type="domain" description="Phytase-like" evidence="3">
    <location>
        <begin position="343"/>
        <end position="636"/>
    </location>
</feature>
<dbReference type="EMBL" id="JASCIQ010000031">
    <property type="protein sequence ID" value="MDI3407252.1"/>
    <property type="molecule type" value="Genomic_DNA"/>
</dbReference>
<dbReference type="RefSeq" id="WP_282545174.1">
    <property type="nucleotide sequence ID" value="NZ_JASCIQ010000031.1"/>
</dbReference>
<dbReference type="Pfam" id="PF13449">
    <property type="entry name" value="Phytase-like"/>
    <property type="match status" value="1"/>
</dbReference>
<name>A0ABT6SGB6_9ACTN</name>
<dbReference type="PANTHER" id="PTHR37957">
    <property type="entry name" value="BLR7070 PROTEIN"/>
    <property type="match status" value="1"/>
</dbReference>
<dbReference type="InterPro" id="IPR027372">
    <property type="entry name" value="Phytase-like_dom"/>
</dbReference>
<feature type="region of interest" description="Disordered" evidence="1">
    <location>
        <begin position="259"/>
        <end position="281"/>
    </location>
</feature>
<evidence type="ECO:0000313" key="4">
    <source>
        <dbReference type="EMBL" id="MDI3407252.1"/>
    </source>
</evidence>
<evidence type="ECO:0000259" key="3">
    <source>
        <dbReference type="Pfam" id="PF13449"/>
    </source>
</evidence>
<evidence type="ECO:0000259" key="2">
    <source>
        <dbReference type="Pfam" id="PF00656"/>
    </source>
</evidence>
<feature type="domain" description="Peptidase C14 caspase" evidence="2">
    <location>
        <begin position="16"/>
        <end position="247"/>
    </location>
</feature>
<evidence type="ECO:0000313" key="5">
    <source>
        <dbReference type="Proteomes" id="UP001223978"/>
    </source>
</evidence>
<accession>A0ABT6SGB6</accession>
<reference evidence="4 5" key="1">
    <citation type="submission" date="2023-05" db="EMBL/GenBank/DDBJ databases">
        <title>Draft genome sequence of Streptomyces sp. B-S-A6 isolated from a cave soil in Thailand.</title>
        <authorList>
            <person name="Chamroensaksri N."/>
            <person name="Muangham S."/>
        </authorList>
    </citation>
    <scope>NUCLEOTIDE SEQUENCE [LARGE SCALE GENOMIC DNA]</scope>
    <source>
        <strain evidence="4 5">B-S-A6</strain>
    </source>
</reference>